<reference evidence="6" key="1">
    <citation type="submission" date="2022-12" db="EMBL/GenBank/DDBJ databases">
        <title>Paraconexibacter alkalitolerans sp. nov. and Baekduia alba sp. nov., isolated from soil and emended description of the genera Paraconexibacter (Chun et al., 2020) and Baekduia (An et al., 2020).</title>
        <authorList>
            <person name="Vieira S."/>
            <person name="Huber K.J."/>
            <person name="Geppert A."/>
            <person name="Wolf J."/>
            <person name="Neumann-Schaal M."/>
            <person name="Muesken M."/>
            <person name="Overmann J."/>
        </authorList>
    </citation>
    <scope>NUCLEOTIDE SEQUENCE</scope>
    <source>
        <strain evidence="6">AEG42_29</strain>
    </source>
</reference>
<accession>A0AAU7B2Z6</accession>
<dbReference type="InterPro" id="IPR004143">
    <property type="entry name" value="BPL_LPL_catalytic"/>
</dbReference>
<evidence type="ECO:0000256" key="3">
    <source>
        <dbReference type="ARBA" id="ARBA00024227"/>
    </source>
</evidence>
<feature type="domain" description="BPL/LPL catalytic" evidence="5">
    <location>
        <begin position="1"/>
        <end position="174"/>
    </location>
</feature>
<dbReference type="Pfam" id="PF03099">
    <property type="entry name" value="BPL_LplA_LipB"/>
    <property type="match status" value="1"/>
</dbReference>
<dbReference type="KEGG" id="parq:DSM112329_05282"/>
<dbReference type="GO" id="GO:0004077">
    <property type="term" value="F:biotin--[biotin carboxyl-carrier protein] ligase activity"/>
    <property type="evidence" value="ECO:0007669"/>
    <property type="project" value="UniProtKB-EC"/>
</dbReference>
<evidence type="ECO:0000256" key="4">
    <source>
        <dbReference type="SAM" id="MobiDB-lite"/>
    </source>
</evidence>
<dbReference type="Pfam" id="PF02237">
    <property type="entry name" value="BPL_C"/>
    <property type="match status" value="1"/>
</dbReference>
<dbReference type="NCBIfam" id="TIGR00121">
    <property type="entry name" value="birA_ligase"/>
    <property type="match status" value="1"/>
</dbReference>
<evidence type="ECO:0000256" key="2">
    <source>
        <dbReference type="ARBA" id="ARBA00023267"/>
    </source>
</evidence>
<protein>
    <recommendedName>
        <fullName evidence="3">biotin--[biotin carboxyl-carrier protein] ligase</fullName>
        <ecNumber evidence="3">6.3.4.15</ecNumber>
    </recommendedName>
</protein>
<dbReference type="InterPro" id="IPR003142">
    <property type="entry name" value="BPL_C"/>
</dbReference>
<proteinExistence type="predicted"/>
<keyword evidence="1 6" id="KW-0436">Ligase</keyword>
<organism evidence="6">
    <name type="scientific">Paraconexibacter sp. AEG42_29</name>
    <dbReference type="NCBI Taxonomy" id="2997339"/>
    <lineage>
        <taxon>Bacteria</taxon>
        <taxon>Bacillati</taxon>
        <taxon>Actinomycetota</taxon>
        <taxon>Thermoleophilia</taxon>
        <taxon>Solirubrobacterales</taxon>
        <taxon>Paraconexibacteraceae</taxon>
        <taxon>Paraconexibacter</taxon>
    </lineage>
</organism>
<gene>
    <name evidence="6" type="primary">birA</name>
    <name evidence="6" type="ORF">DSM112329_05282</name>
</gene>
<dbReference type="AlphaFoldDB" id="A0AAU7B2Z6"/>
<dbReference type="EC" id="6.3.4.15" evidence="3"/>
<dbReference type="RefSeq" id="WP_354699564.1">
    <property type="nucleotide sequence ID" value="NZ_CP114014.1"/>
</dbReference>
<dbReference type="SUPFAM" id="SSF55681">
    <property type="entry name" value="Class II aaRS and biotin synthetases"/>
    <property type="match status" value="1"/>
</dbReference>
<evidence type="ECO:0000256" key="1">
    <source>
        <dbReference type="ARBA" id="ARBA00022598"/>
    </source>
</evidence>
<sequence>MSVLGRPRLHLRETTSTNERARAAAAAGAPHGLLVTADAQTAGRGRQGRTWAAPPGHALLLSVLLRDPVPLLPLYAAVAVAETVASVAPDRAPGIKWPNDVHLDGRKVAGILVEGRPQERWAVLGIGLNVAVDIEELPAELHGTAATLGLQPTQREPVLAALLDRLEEVLALTTSDLLEAWRARDVLRGREVRWASGSGTAAGVDGDGRLVVELDGGGRTALDAGEVHLGRGAG</sequence>
<dbReference type="PANTHER" id="PTHR12835">
    <property type="entry name" value="BIOTIN PROTEIN LIGASE"/>
    <property type="match status" value="1"/>
</dbReference>
<dbReference type="PANTHER" id="PTHR12835:SF5">
    <property type="entry name" value="BIOTIN--PROTEIN LIGASE"/>
    <property type="match status" value="1"/>
</dbReference>
<dbReference type="GO" id="GO:0005737">
    <property type="term" value="C:cytoplasm"/>
    <property type="evidence" value="ECO:0007669"/>
    <property type="project" value="TreeGrafter"/>
</dbReference>
<name>A0AAU7B2Z6_9ACTN</name>
<dbReference type="Gene3D" id="2.30.30.100">
    <property type="match status" value="1"/>
</dbReference>
<dbReference type="PROSITE" id="PS51733">
    <property type="entry name" value="BPL_LPL_CATALYTIC"/>
    <property type="match status" value="1"/>
</dbReference>
<feature type="region of interest" description="Disordered" evidence="4">
    <location>
        <begin position="1"/>
        <end position="29"/>
    </location>
</feature>
<dbReference type="Gene3D" id="3.30.930.10">
    <property type="entry name" value="Bira Bifunctional Protein, Domain 2"/>
    <property type="match status" value="1"/>
</dbReference>
<evidence type="ECO:0000313" key="6">
    <source>
        <dbReference type="EMBL" id="XAY08382.1"/>
    </source>
</evidence>
<keyword evidence="2" id="KW-0092">Biotin</keyword>
<dbReference type="InterPro" id="IPR045864">
    <property type="entry name" value="aa-tRNA-synth_II/BPL/LPL"/>
</dbReference>
<evidence type="ECO:0000259" key="5">
    <source>
        <dbReference type="PROSITE" id="PS51733"/>
    </source>
</evidence>
<dbReference type="EMBL" id="CP114014">
    <property type="protein sequence ID" value="XAY08382.1"/>
    <property type="molecule type" value="Genomic_DNA"/>
</dbReference>
<dbReference type="InterPro" id="IPR004408">
    <property type="entry name" value="Biotin_CoA_COase_ligase"/>
</dbReference>
<dbReference type="CDD" id="cd16442">
    <property type="entry name" value="BPL"/>
    <property type="match status" value="1"/>
</dbReference>